<dbReference type="PANTHER" id="PTHR33376:SF15">
    <property type="entry name" value="BLL6794 PROTEIN"/>
    <property type="match status" value="1"/>
</dbReference>
<dbReference type="NCBIfam" id="NF037995">
    <property type="entry name" value="TRAP_S1"/>
    <property type="match status" value="1"/>
</dbReference>
<dbReference type="STRING" id="560819.SAMN05428998_12163"/>
<proteinExistence type="predicted"/>
<accession>A0A1Y6CJB5</accession>
<dbReference type="InterPro" id="IPR018389">
    <property type="entry name" value="DctP_fam"/>
</dbReference>
<gene>
    <name evidence="3" type="ORF">SAMN05428998_12163</name>
</gene>
<dbReference type="InterPro" id="IPR006311">
    <property type="entry name" value="TAT_signal"/>
</dbReference>
<evidence type="ECO:0000256" key="2">
    <source>
        <dbReference type="SAM" id="SignalP"/>
    </source>
</evidence>
<dbReference type="SUPFAM" id="SSF53850">
    <property type="entry name" value="Periplasmic binding protein-like II"/>
    <property type="match status" value="1"/>
</dbReference>
<evidence type="ECO:0000313" key="3">
    <source>
        <dbReference type="EMBL" id="SMF57103.1"/>
    </source>
</evidence>
<evidence type="ECO:0000313" key="4">
    <source>
        <dbReference type="Proteomes" id="UP000192917"/>
    </source>
</evidence>
<feature type="signal peptide" evidence="2">
    <location>
        <begin position="1"/>
        <end position="33"/>
    </location>
</feature>
<dbReference type="RefSeq" id="WP_085124798.1">
    <property type="nucleotide sequence ID" value="NZ_FWZX01000021.1"/>
</dbReference>
<dbReference type="InterPro" id="IPR038404">
    <property type="entry name" value="TRAP_DctP_sf"/>
</dbReference>
<reference evidence="3 4" key="1">
    <citation type="submission" date="2017-04" db="EMBL/GenBank/DDBJ databases">
        <authorList>
            <person name="Afonso C.L."/>
            <person name="Miller P.J."/>
            <person name="Scott M.A."/>
            <person name="Spackman E."/>
            <person name="Goraichik I."/>
            <person name="Dimitrov K.M."/>
            <person name="Suarez D.L."/>
            <person name="Swayne D.E."/>
        </authorList>
    </citation>
    <scope>NUCLEOTIDE SEQUENCE [LARGE SCALE GENOMIC DNA]</scope>
    <source>
        <strain evidence="3 4">USBA 355</strain>
    </source>
</reference>
<dbReference type="Pfam" id="PF03480">
    <property type="entry name" value="DctP"/>
    <property type="match status" value="1"/>
</dbReference>
<protein>
    <submittedName>
        <fullName evidence="3">TRAP-type C4-dicarboxylate transport system, substrate-binding protein</fullName>
    </submittedName>
</protein>
<dbReference type="Proteomes" id="UP000192917">
    <property type="component" value="Unassembled WGS sequence"/>
</dbReference>
<keyword evidence="1 2" id="KW-0732">Signal</keyword>
<dbReference type="EMBL" id="FWZX01000021">
    <property type="protein sequence ID" value="SMF57103.1"/>
    <property type="molecule type" value="Genomic_DNA"/>
</dbReference>
<sequence>MSETPRKNDRRGRLAALAAGLLIGASLAGTAQATELKLADQFPATHVITREGTQAFFDYIKAHPEADLSVQHFPGEQLGKANSMLDLVRNRVADIAMVGISYVTERMPLATLMELPGLYRDSFDGYEPFLHLAEKDLAGIDFDRNNVKLLWVLVTPPYQLLMKRSEPIASLADIEGMKTRVAGSTGELAAKALGLVPVKMAAPDLYVALERGTLDAAIYTLSAMRSYKLEEVTNSFTTNASLGGVAFGAFINKDVWNGLSDTQRKVLLAAGAEAGFHTTCALMKGDLKAQEALKGMGKAVYAMPDALVAQFADKLSVVDAEWQKQMAGRNLPGEQMMTRFRDYQKQARADGTAAAERDRCLGK</sequence>
<dbReference type="Gene3D" id="3.40.190.170">
    <property type="entry name" value="Bacterial extracellular solute-binding protein, family 7"/>
    <property type="match status" value="1"/>
</dbReference>
<dbReference type="PROSITE" id="PS51318">
    <property type="entry name" value="TAT"/>
    <property type="match status" value="1"/>
</dbReference>
<evidence type="ECO:0000256" key="1">
    <source>
        <dbReference type="ARBA" id="ARBA00022729"/>
    </source>
</evidence>
<keyword evidence="4" id="KW-1185">Reference proteome</keyword>
<dbReference type="PANTHER" id="PTHR33376">
    <property type="match status" value="1"/>
</dbReference>
<dbReference type="AlphaFoldDB" id="A0A1Y6CJB5"/>
<feature type="chain" id="PRO_5013142415" evidence="2">
    <location>
        <begin position="34"/>
        <end position="363"/>
    </location>
</feature>
<dbReference type="GO" id="GO:0055085">
    <property type="term" value="P:transmembrane transport"/>
    <property type="evidence" value="ECO:0007669"/>
    <property type="project" value="InterPro"/>
</dbReference>
<organism evidence="3 4">
    <name type="scientific">Tistlia consotensis USBA 355</name>
    <dbReference type="NCBI Taxonomy" id="560819"/>
    <lineage>
        <taxon>Bacteria</taxon>
        <taxon>Pseudomonadati</taxon>
        <taxon>Pseudomonadota</taxon>
        <taxon>Alphaproteobacteria</taxon>
        <taxon>Rhodospirillales</taxon>
        <taxon>Rhodovibrionaceae</taxon>
        <taxon>Tistlia</taxon>
    </lineage>
</organism>
<name>A0A1Y6CJB5_9PROT</name>